<dbReference type="Gene3D" id="1.20.120.1020">
    <property type="entry name" value="Prion-inhibition and propagation, HeLo domain"/>
    <property type="match status" value="1"/>
</dbReference>
<dbReference type="GO" id="GO:0004672">
    <property type="term" value="F:protein kinase activity"/>
    <property type="evidence" value="ECO:0007669"/>
    <property type="project" value="InterPro"/>
</dbReference>
<dbReference type="InterPro" id="IPR038305">
    <property type="entry name" value="HeLo_sf"/>
</dbReference>
<dbReference type="PROSITE" id="PS50011">
    <property type="entry name" value="PROTEIN_KINASE_DOM"/>
    <property type="match status" value="1"/>
</dbReference>
<evidence type="ECO:0000313" key="3">
    <source>
        <dbReference type="Proteomes" id="UP000777438"/>
    </source>
</evidence>
<dbReference type="OrthoDB" id="1911848at2759"/>
<dbReference type="EMBL" id="JAGPYM010000007">
    <property type="protein sequence ID" value="KAH6892464.1"/>
    <property type="molecule type" value="Genomic_DNA"/>
</dbReference>
<dbReference type="Pfam" id="PF14479">
    <property type="entry name" value="HeLo"/>
    <property type="match status" value="1"/>
</dbReference>
<dbReference type="Pfam" id="PF24476">
    <property type="entry name" value="DUF7580"/>
    <property type="match status" value="1"/>
</dbReference>
<feature type="domain" description="Protein kinase" evidence="1">
    <location>
        <begin position="192"/>
        <end position="541"/>
    </location>
</feature>
<name>A0A9P8W8W4_9HYPO</name>
<dbReference type="SUPFAM" id="SSF56112">
    <property type="entry name" value="Protein kinase-like (PK-like)"/>
    <property type="match status" value="1"/>
</dbReference>
<comment type="caution">
    <text evidence="2">The sequence shown here is derived from an EMBL/GenBank/DDBJ whole genome shotgun (WGS) entry which is preliminary data.</text>
</comment>
<proteinExistence type="predicted"/>
<evidence type="ECO:0000313" key="2">
    <source>
        <dbReference type="EMBL" id="KAH6892464.1"/>
    </source>
</evidence>
<dbReference type="InterPro" id="IPR011009">
    <property type="entry name" value="Kinase-like_dom_sf"/>
</dbReference>
<organism evidence="2 3">
    <name type="scientific">Thelonectria olida</name>
    <dbReference type="NCBI Taxonomy" id="1576542"/>
    <lineage>
        <taxon>Eukaryota</taxon>
        <taxon>Fungi</taxon>
        <taxon>Dikarya</taxon>
        <taxon>Ascomycota</taxon>
        <taxon>Pezizomycotina</taxon>
        <taxon>Sordariomycetes</taxon>
        <taxon>Hypocreomycetidae</taxon>
        <taxon>Hypocreales</taxon>
        <taxon>Nectriaceae</taxon>
        <taxon>Thelonectria</taxon>
    </lineage>
</organism>
<accession>A0A9P8W8W4</accession>
<protein>
    <submittedName>
        <fullName evidence="2">Prion-inhibition and propagation-domain-containing protein</fullName>
    </submittedName>
</protein>
<dbReference type="PANTHER" id="PTHR37542">
    <property type="entry name" value="HELO DOMAIN-CONTAINING PROTEIN-RELATED"/>
    <property type="match status" value="1"/>
</dbReference>
<keyword evidence="2" id="KW-0034">Amyloid</keyword>
<dbReference type="GO" id="GO:0005524">
    <property type="term" value="F:ATP binding"/>
    <property type="evidence" value="ECO:0007669"/>
    <property type="project" value="InterPro"/>
</dbReference>
<dbReference type="InterPro" id="IPR029498">
    <property type="entry name" value="HeLo_dom"/>
</dbReference>
<dbReference type="InterPro" id="IPR056002">
    <property type="entry name" value="DUF7580"/>
</dbReference>
<dbReference type="AlphaFoldDB" id="A0A9P8W8W4"/>
<dbReference type="Gene3D" id="1.10.510.10">
    <property type="entry name" value="Transferase(Phosphotransferase) domain 1"/>
    <property type="match status" value="1"/>
</dbReference>
<keyword evidence="2" id="KW-0640">Prion</keyword>
<gene>
    <name evidence="2" type="ORF">B0T10DRAFT_483823</name>
</gene>
<evidence type="ECO:0000259" key="1">
    <source>
        <dbReference type="PROSITE" id="PS50011"/>
    </source>
</evidence>
<dbReference type="InterPro" id="IPR000719">
    <property type="entry name" value="Prot_kinase_dom"/>
</dbReference>
<reference evidence="2 3" key="1">
    <citation type="journal article" date="2021" name="Nat. Commun.">
        <title>Genetic determinants of endophytism in the Arabidopsis root mycobiome.</title>
        <authorList>
            <person name="Mesny F."/>
            <person name="Miyauchi S."/>
            <person name="Thiergart T."/>
            <person name="Pickel B."/>
            <person name="Atanasova L."/>
            <person name="Karlsson M."/>
            <person name="Huettel B."/>
            <person name="Barry K.W."/>
            <person name="Haridas S."/>
            <person name="Chen C."/>
            <person name="Bauer D."/>
            <person name="Andreopoulos W."/>
            <person name="Pangilinan J."/>
            <person name="LaButti K."/>
            <person name="Riley R."/>
            <person name="Lipzen A."/>
            <person name="Clum A."/>
            <person name="Drula E."/>
            <person name="Henrissat B."/>
            <person name="Kohler A."/>
            <person name="Grigoriev I.V."/>
            <person name="Martin F.M."/>
            <person name="Hacquard S."/>
        </authorList>
    </citation>
    <scope>NUCLEOTIDE SEQUENCE [LARGE SCALE GENOMIC DNA]</scope>
    <source>
        <strain evidence="2 3">MPI-CAGE-CH-0241</strain>
    </source>
</reference>
<keyword evidence="3" id="KW-1185">Reference proteome</keyword>
<dbReference type="Proteomes" id="UP000777438">
    <property type="component" value="Unassembled WGS sequence"/>
</dbReference>
<sequence>MEAAGLTIGVVSLFSSCIQGYEALRAIRDRGKDAAMIACCLEIEEKRLVIWGHNAGLLDATCLIPARDLDTVISTLRQVEVITMDTDTLKARYGLKVDTAQKDGEDRAPNCYLLGAPELPNQDVQGPQRSKSFRLSVRWLFDRKNFEKLVEDLRRLNNGLNALLQEGQMTNYRRDFAVMALQSTSTDNPNTLRVIREAAQSAYDNLSQASGQRLHSLMLQASRLPGVQTRYGTAPLIPMSSINILSPNEGSSRAVGVLGSAPVLLEWRRHNCESLDTVSLLLNRAEGLAALLGRTPKPRSFRVLDCIGYCHDEAGERIGLIFRLPDQMGGISETMTLRDLLQSRRQSAVPLPTLHNRLRLASTLANGLLQFHAAKWLHRNFNSANVIIPCTSQHSQDMYLDQYICGFGYSREESPEALSLPVSISPEELPYQHPDIASNPRQGYNTSFDAYSLGIVLLEIGYWRPIDSFLKSNYSPLQNRDRLLRHQLSGDLAHRMGQKYEEATTRLLSGCAYGDQSDEGNRLIRFFQNIVVPIESSLRDE</sequence>